<dbReference type="EnsemblMetazoa" id="SMAR011254-RA">
    <property type="protein sequence ID" value="SMAR011254-PA"/>
    <property type="gene ID" value="SMAR011254"/>
</dbReference>
<proteinExistence type="predicted"/>
<evidence type="ECO:0000313" key="1">
    <source>
        <dbReference type="EnsemblMetazoa" id="SMAR011254-PA"/>
    </source>
</evidence>
<reference evidence="1" key="2">
    <citation type="submission" date="2015-02" db="UniProtKB">
        <authorList>
            <consortium name="EnsemblMetazoa"/>
        </authorList>
    </citation>
    <scope>IDENTIFICATION</scope>
</reference>
<dbReference type="EMBL" id="JH432022">
    <property type="status" value="NOT_ANNOTATED_CDS"/>
    <property type="molecule type" value="Genomic_DNA"/>
</dbReference>
<keyword evidence="2" id="KW-1185">Reference proteome</keyword>
<dbReference type="AlphaFoldDB" id="T1JBV0"/>
<sequence length="127" mass="14253">MSPLAVIESFNFGSSWTSTLSGTHHKWKIPSKTFKTIMSFFVILACLISAVMTSDSKPMDGLSCRQVTPAQQLCTGNNEDYAIGLTYIIKDETLHPTLMHDGYGRLRFVFQDEENNKTQAIRLVTCK</sequence>
<protein>
    <submittedName>
        <fullName evidence="1">Uncharacterized protein</fullName>
    </submittedName>
</protein>
<organism evidence="1 2">
    <name type="scientific">Strigamia maritima</name>
    <name type="common">European centipede</name>
    <name type="synonym">Geophilus maritimus</name>
    <dbReference type="NCBI Taxonomy" id="126957"/>
    <lineage>
        <taxon>Eukaryota</taxon>
        <taxon>Metazoa</taxon>
        <taxon>Ecdysozoa</taxon>
        <taxon>Arthropoda</taxon>
        <taxon>Myriapoda</taxon>
        <taxon>Chilopoda</taxon>
        <taxon>Pleurostigmophora</taxon>
        <taxon>Geophilomorpha</taxon>
        <taxon>Linotaeniidae</taxon>
        <taxon>Strigamia</taxon>
    </lineage>
</organism>
<reference evidence="2" key="1">
    <citation type="submission" date="2011-05" db="EMBL/GenBank/DDBJ databases">
        <authorList>
            <person name="Richards S.R."/>
            <person name="Qu J."/>
            <person name="Jiang H."/>
            <person name="Jhangiani S.N."/>
            <person name="Agravi P."/>
            <person name="Goodspeed R."/>
            <person name="Gross S."/>
            <person name="Mandapat C."/>
            <person name="Jackson L."/>
            <person name="Mathew T."/>
            <person name="Pu L."/>
            <person name="Thornton R."/>
            <person name="Saada N."/>
            <person name="Wilczek-Boney K.B."/>
            <person name="Lee S."/>
            <person name="Kovar C."/>
            <person name="Wu Y."/>
            <person name="Scherer S.E."/>
            <person name="Worley K.C."/>
            <person name="Muzny D.M."/>
            <person name="Gibbs R."/>
        </authorList>
    </citation>
    <scope>NUCLEOTIDE SEQUENCE</scope>
    <source>
        <strain evidence="2">Brora</strain>
    </source>
</reference>
<dbReference type="HOGENOM" id="CLU_1973295_0_0_1"/>
<dbReference type="Proteomes" id="UP000014500">
    <property type="component" value="Unassembled WGS sequence"/>
</dbReference>
<name>T1JBV0_STRMM</name>
<accession>T1JBV0</accession>
<evidence type="ECO:0000313" key="2">
    <source>
        <dbReference type="Proteomes" id="UP000014500"/>
    </source>
</evidence>